<organism evidence="6 7">
    <name type="scientific">Pseudogracilibacillus auburnensis</name>
    <dbReference type="NCBI Taxonomy" id="1494959"/>
    <lineage>
        <taxon>Bacteria</taxon>
        <taxon>Bacillati</taxon>
        <taxon>Bacillota</taxon>
        <taxon>Bacilli</taxon>
        <taxon>Bacillales</taxon>
        <taxon>Bacillaceae</taxon>
        <taxon>Pseudogracilibacillus</taxon>
    </lineage>
</organism>
<evidence type="ECO:0000313" key="7">
    <source>
        <dbReference type="Proteomes" id="UP000247978"/>
    </source>
</evidence>
<reference evidence="6 7" key="1">
    <citation type="submission" date="2018-05" db="EMBL/GenBank/DDBJ databases">
        <title>Genomic Encyclopedia of Type Strains, Phase IV (KMG-IV): sequencing the most valuable type-strain genomes for metagenomic binning, comparative biology and taxonomic classification.</title>
        <authorList>
            <person name="Goeker M."/>
        </authorList>
    </citation>
    <scope>NUCLEOTIDE SEQUENCE [LARGE SCALE GENOMIC DNA]</scope>
    <source>
        <strain evidence="6 7">DSM 28556</strain>
    </source>
</reference>
<dbReference type="InterPro" id="IPR005471">
    <property type="entry name" value="Tscrpt_reg_IclR_N"/>
</dbReference>
<dbReference type="SUPFAM" id="SSF55781">
    <property type="entry name" value="GAF domain-like"/>
    <property type="match status" value="1"/>
</dbReference>
<feature type="domain" description="HTH iclR-type" evidence="4">
    <location>
        <begin position="5"/>
        <end position="65"/>
    </location>
</feature>
<dbReference type="InterPro" id="IPR050707">
    <property type="entry name" value="HTH_MetabolicPath_Reg"/>
</dbReference>
<dbReference type="InterPro" id="IPR014757">
    <property type="entry name" value="Tscrpt_reg_IclR_C"/>
</dbReference>
<dbReference type="GO" id="GO:0045892">
    <property type="term" value="P:negative regulation of DNA-templated transcription"/>
    <property type="evidence" value="ECO:0007669"/>
    <property type="project" value="TreeGrafter"/>
</dbReference>
<dbReference type="GO" id="GO:0003700">
    <property type="term" value="F:DNA-binding transcription factor activity"/>
    <property type="evidence" value="ECO:0007669"/>
    <property type="project" value="TreeGrafter"/>
</dbReference>
<keyword evidence="7" id="KW-1185">Reference proteome</keyword>
<dbReference type="InterPro" id="IPR029016">
    <property type="entry name" value="GAF-like_dom_sf"/>
</dbReference>
<dbReference type="Proteomes" id="UP000247978">
    <property type="component" value="Unassembled WGS sequence"/>
</dbReference>
<dbReference type="Pfam" id="PF09339">
    <property type="entry name" value="HTH_IclR"/>
    <property type="match status" value="1"/>
</dbReference>
<dbReference type="PROSITE" id="PS51077">
    <property type="entry name" value="HTH_ICLR"/>
    <property type="match status" value="1"/>
</dbReference>
<dbReference type="EMBL" id="QJJQ01000014">
    <property type="protein sequence ID" value="PXW83796.1"/>
    <property type="molecule type" value="Genomic_DNA"/>
</dbReference>
<protein>
    <submittedName>
        <fullName evidence="6">IclR family transcriptional regulator</fullName>
    </submittedName>
</protein>
<dbReference type="InterPro" id="IPR036390">
    <property type="entry name" value="WH_DNA-bd_sf"/>
</dbReference>
<evidence type="ECO:0000256" key="1">
    <source>
        <dbReference type="ARBA" id="ARBA00023015"/>
    </source>
</evidence>
<dbReference type="RefSeq" id="WP_110396667.1">
    <property type="nucleotide sequence ID" value="NZ_JBHUHB010000001.1"/>
</dbReference>
<proteinExistence type="predicted"/>
<evidence type="ECO:0000313" key="6">
    <source>
        <dbReference type="EMBL" id="PXW83796.1"/>
    </source>
</evidence>
<name>A0A2V3VPQ7_9BACI</name>
<evidence type="ECO:0000259" key="4">
    <source>
        <dbReference type="PROSITE" id="PS51077"/>
    </source>
</evidence>
<sequence>MNYKNKTVVRSMDILNLFIEHTELTFQEIIDLSGIPKTSVYRMLTSLEEMQFLEKGSDLKYRLGLIFLKFGSLVSSRIDLRQVAYPVMKELHDDVEEAINLIVIQGEEAVYIEKIDLKQKVRLFTAVGRTSPLYAGACSRIILSFQSDEKIRDYVEKTELRKFSEGTITDKEELYKLIEKARNDGYTVSYSELETHTSSVAAPIFDHNGNVIAGLSIAGIEANYQEDNVTIFSKKVIEAANEISFRLGYMK</sequence>
<accession>A0A2V3VPQ7</accession>
<dbReference type="SUPFAM" id="SSF46785">
    <property type="entry name" value="Winged helix' DNA-binding domain"/>
    <property type="match status" value="1"/>
</dbReference>
<dbReference type="PANTHER" id="PTHR30136:SF24">
    <property type="entry name" value="HTH-TYPE TRANSCRIPTIONAL REPRESSOR ALLR"/>
    <property type="match status" value="1"/>
</dbReference>
<comment type="caution">
    <text evidence="6">The sequence shown here is derived from an EMBL/GenBank/DDBJ whole genome shotgun (WGS) entry which is preliminary data.</text>
</comment>
<dbReference type="Pfam" id="PF01614">
    <property type="entry name" value="IclR_C"/>
    <property type="match status" value="1"/>
</dbReference>
<feature type="domain" description="IclR-ED" evidence="5">
    <location>
        <begin position="66"/>
        <end position="249"/>
    </location>
</feature>
<evidence type="ECO:0000259" key="5">
    <source>
        <dbReference type="PROSITE" id="PS51078"/>
    </source>
</evidence>
<dbReference type="PROSITE" id="PS51078">
    <property type="entry name" value="ICLR_ED"/>
    <property type="match status" value="1"/>
</dbReference>
<dbReference type="InterPro" id="IPR036388">
    <property type="entry name" value="WH-like_DNA-bd_sf"/>
</dbReference>
<dbReference type="GO" id="GO:0003677">
    <property type="term" value="F:DNA binding"/>
    <property type="evidence" value="ECO:0007669"/>
    <property type="project" value="UniProtKB-KW"/>
</dbReference>
<evidence type="ECO:0000256" key="3">
    <source>
        <dbReference type="ARBA" id="ARBA00023163"/>
    </source>
</evidence>
<gene>
    <name evidence="6" type="ORF">DFR56_11481</name>
</gene>
<evidence type="ECO:0000256" key="2">
    <source>
        <dbReference type="ARBA" id="ARBA00023125"/>
    </source>
</evidence>
<keyword evidence="1" id="KW-0805">Transcription regulation</keyword>
<keyword evidence="3" id="KW-0804">Transcription</keyword>
<dbReference type="Gene3D" id="1.10.10.10">
    <property type="entry name" value="Winged helix-like DNA-binding domain superfamily/Winged helix DNA-binding domain"/>
    <property type="match status" value="1"/>
</dbReference>
<dbReference type="PANTHER" id="PTHR30136">
    <property type="entry name" value="HELIX-TURN-HELIX TRANSCRIPTIONAL REGULATOR, ICLR FAMILY"/>
    <property type="match status" value="1"/>
</dbReference>
<dbReference type="OrthoDB" id="9791752at2"/>
<dbReference type="AlphaFoldDB" id="A0A2V3VPQ7"/>
<keyword evidence="2" id="KW-0238">DNA-binding</keyword>
<dbReference type="Gene3D" id="3.30.450.40">
    <property type="match status" value="1"/>
</dbReference>
<dbReference type="SMART" id="SM00346">
    <property type="entry name" value="HTH_ICLR"/>
    <property type="match status" value="1"/>
</dbReference>